<organism evidence="5 6">
    <name type="scientific">Rhizobium rosettiformans</name>
    <dbReference type="NCBI Taxonomy" id="1368430"/>
    <lineage>
        <taxon>Bacteria</taxon>
        <taxon>Pseudomonadati</taxon>
        <taxon>Pseudomonadota</taxon>
        <taxon>Alphaproteobacteria</taxon>
        <taxon>Hyphomicrobiales</taxon>
        <taxon>Rhizobiaceae</taxon>
        <taxon>Rhizobium/Agrobacterium group</taxon>
        <taxon>Rhizobium</taxon>
    </lineage>
</organism>
<evidence type="ECO:0000256" key="1">
    <source>
        <dbReference type="ARBA" id="ARBA00010529"/>
    </source>
</evidence>
<evidence type="ECO:0000256" key="2">
    <source>
        <dbReference type="ARBA" id="ARBA00023067"/>
    </source>
</evidence>
<dbReference type="Pfam" id="PF00216">
    <property type="entry name" value="Bac_DNA_binding"/>
    <property type="match status" value="1"/>
</dbReference>
<keyword evidence="6" id="KW-1185">Reference proteome</keyword>
<evidence type="ECO:0000313" key="6">
    <source>
        <dbReference type="Proteomes" id="UP000596351"/>
    </source>
</evidence>
<evidence type="ECO:0000256" key="3">
    <source>
        <dbReference type="ARBA" id="ARBA00023125"/>
    </source>
</evidence>
<dbReference type="Gene3D" id="4.10.520.10">
    <property type="entry name" value="IHF-like DNA-binding proteins"/>
    <property type="match status" value="1"/>
</dbReference>
<geneLocation type="plasmid" evidence="5 6">
    <name>p2</name>
</geneLocation>
<dbReference type="Proteomes" id="UP000596351">
    <property type="component" value="Plasmid p2"/>
</dbReference>
<gene>
    <name evidence="5" type="ORF">D4A92_24340</name>
</gene>
<reference evidence="5 6" key="1">
    <citation type="submission" date="2018-09" db="EMBL/GenBank/DDBJ databases">
        <title>Rhizobium sp. MAE2-X.</title>
        <authorList>
            <person name="Lee Y."/>
            <person name="Jeon C.O."/>
        </authorList>
    </citation>
    <scope>NUCLEOTIDE SEQUENCE [LARGE SCALE GENOMIC DNA]</scope>
    <source>
        <strain evidence="5 6">MAE2-X</strain>
        <plasmid evidence="5 6">p2</plasmid>
    </source>
</reference>
<accession>A0ABX7F2G2</accession>
<keyword evidence="2" id="KW-0226">DNA condensation</keyword>
<keyword evidence="5" id="KW-0614">Plasmid</keyword>
<dbReference type="GO" id="GO:0003677">
    <property type="term" value="F:DNA binding"/>
    <property type="evidence" value="ECO:0007669"/>
    <property type="project" value="UniProtKB-KW"/>
</dbReference>
<protein>
    <submittedName>
        <fullName evidence="5">HU family DNA-binding protein</fullName>
    </submittedName>
</protein>
<evidence type="ECO:0000313" key="5">
    <source>
        <dbReference type="EMBL" id="QRF54654.1"/>
    </source>
</evidence>
<dbReference type="RefSeq" id="WP_203020984.1">
    <property type="nucleotide sequence ID" value="NZ_CP032407.1"/>
</dbReference>
<dbReference type="EMBL" id="CP032407">
    <property type="protein sequence ID" value="QRF54654.1"/>
    <property type="molecule type" value="Genomic_DNA"/>
</dbReference>
<proteinExistence type="inferred from homology"/>
<dbReference type="CDD" id="cd00591">
    <property type="entry name" value="HU_IHF"/>
    <property type="match status" value="1"/>
</dbReference>
<dbReference type="PANTHER" id="PTHR33175">
    <property type="entry name" value="DNA-BINDING PROTEIN HU"/>
    <property type="match status" value="1"/>
</dbReference>
<dbReference type="InterPro" id="IPR010992">
    <property type="entry name" value="IHF-like_DNA-bd_dom_sf"/>
</dbReference>
<comment type="similarity">
    <text evidence="1 4">Belongs to the bacterial histone-like protein family.</text>
</comment>
<sequence>MTTTTTNEIAAKIVEDHGVTRAQAKAIVEAVFAAITAAAVSDDETSIPGFGKFKVKHTPEREARNPGTGATIKVAAAKKLAFTPAKALKDALNS</sequence>
<dbReference type="PRINTS" id="PR01727">
    <property type="entry name" value="DNABINDINGHU"/>
</dbReference>
<keyword evidence="3 5" id="KW-0238">DNA-binding</keyword>
<evidence type="ECO:0000256" key="4">
    <source>
        <dbReference type="RuleBase" id="RU003939"/>
    </source>
</evidence>
<dbReference type="PANTHER" id="PTHR33175:SF3">
    <property type="entry name" value="DNA-BINDING PROTEIN HU-BETA"/>
    <property type="match status" value="1"/>
</dbReference>
<dbReference type="InterPro" id="IPR000119">
    <property type="entry name" value="Hist_DNA-bd"/>
</dbReference>
<dbReference type="SMART" id="SM00411">
    <property type="entry name" value="BHL"/>
    <property type="match status" value="1"/>
</dbReference>
<dbReference type="SUPFAM" id="SSF47729">
    <property type="entry name" value="IHF-like DNA-binding proteins"/>
    <property type="match status" value="1"/>
</dbReference>
<name>A0ABX7F2G2_9HYPH</name>